<name>A0A448V181_9FIRM</name>
<feature type="transmembrane region" description="Helical" evidence="1">
    <location>
        <begin position="156"/>
        <end position="180"/>
    </location>
</feature>
<sequence length="190" mass="20702">MISEAITLAVVGGLLLAWRNRTFLSPPGFRNLAVAAAGALLFLLSLYVLPGWGITRETFGFLHALSLFVMAAGFFWGKHMGYKIVGTGFLLNGLIILLNGHMPVERTALIAANDERALGLLEANKVLTHALADGATRLSFLDDRIPFASPITSPRVISIGDICIAIGLFILVSSAVTYIFRRQHRHEMDR</sequence>
<organism evidence="2 3">
    <name type="scientific">Aedoeadaptatus ivorii</name>
    <dbReference type="NCBI Taxonomy" id="54006"/>
    <lineage>
        <taxon>Bacteria</taxon>
        <taxon>Bacillati</taxon>
        <taxon>Bacillota</taxon>
        <taxon>Tissierellia</taxon>
        <taxon>Tissierellales</taxon>
        <taxon>Peptoniphilaceae</taxon>
        <taxon>Aedoeadaptatus</taxon>
    </lineage>
</organism>
<evidence type="ECO:0000313" key="2">
    <source>
        <dbReference type="EMBL" id="VEJ35569.1"/>
    </source>
</evidence>
<gene>
    <name evidence="2" type="ORF">NCTC13079_00755</name>
</gene>
<keyword evidence="3" id="KW-1185">Reference proteome</keyword>
<evidence type="ECO:0008006" key="4">
    <source>
        <dbReference type="Google" id="ProtNLM"/>
    </source>
</evidence>
<keyword evidence="1" id="KW-0472">Membrane</keyword>
<evidence type="ECO:0000256" key="1">
    <source>
        <dbReference type="SAM" id="Phobius"/>
    </source>
</evidence>
<dbReference type="Pfam" id="PF17248">
    <property type="entry name" value="DUF5317"/>
    <property type="match status" value="1"/>
</dbReference>
<dbReference type="InterPro" id="IPR035168">
    <property type="entry name" value="DUF5317"/>
</dbReference>
<reference evidence="2 3" key="1">
    <citation type="submission" date="2018-12" db="EMBL/GenBank/DDBJ databases">
        <authorList>
            <consortium name="Pathogen Informatics"/>
        </authorList>
    </citation>
    <scope>NUCLEOTIDE SEQUENCE [LARGE SCALE GENOMIC DNA]</scope>
    <source>
        <strain evidence="2 3">NCTC13079</strain>
    </source>
</reference>
<dbReference type="Proteomes" id="UP000269544">
    <property type="component" value="Chromosome"/>
</dbReference>
<dbReference type="OrthoDB" id="37447at2"/>
<feature type="transmembrane region" description="Helical" evidence="1">
    <location>
        <begin position="29"/>
        <end position="49"/>
    </location>
</feature>
<evidence type="ECO:0000313" key="3">
    <source>
        <dbReference type="Proteomes" id="UP000269544"/>
    </source>
</evidence>
<dbReference type="KEGG" id="piv:NCTC13079_00755"/>
<protein>
    <recommendedName>
        <fullName evidence="4">DUF5317 domain-containing protein</fullName>
    </recommendedName>
</protein>
<keyword evidence="1" id="KW-1133">Transmembrane helix</keyword>
<proteinExistence type="predicted"/>
<dbReference type="RefSeq" id="WP_126465359.1">
    <property type="nucleotide sequence ID" value="NZ_JAUSWF010000001.1"/>
</dbReference>
<accession>A0A448V181</accession>
<dbReference type="AlphaFoldDB" id="A0A448V181"/>
<feature type="transmembrane region" description="Helical" evidence="1">
    <location>
        <begin position="61"/>
        <end position="77"/>
    </location>
</feature>
<keyword evidence="1" id="KW-0812">Transmembrane</keyword>
<dbReference type="EMBL" id="LR134523">
    <property type="protein sequence ID" value="VEJ35569.1"/>
    <property type="molecule type" value="Genomic_DNA"/>
</dbReference>